<feature type="region of interest" description="Disordered" evidence="1">
    <location>
        <begin position="89"/>
        <end position="123"/>
    </location>
</feature>
<keyword evidence="3" id="KW-1185">Reference proteome</keyword>
<dbReference type="AlphaFoldDB" id="A0A1H0WDA8"/>
<evidence type="ECO:0000256" key="1">
    <source>
        <dbReference type="SAM" id="MobiDB-lite"/>
    </source>
</evidence>
<feature type="compositionally biased region" description="Basic residues" evidence="1">
    <location>
        <begin position="41"/>
        <end position="54"/>
    </location>
</feature>
<protein>
    <submittedName>
        <fullName evidence="2">Uncharacterized protein</fullName>
    </submittedName>
</protein>
<evidence type="ECO:0000313" key="2">
    <source>
        <dbReference type="EMBL" id="SDP88296.1"/>
    </source>
</evidence>
<organism evidence="2 3">
    <name type="scientific">Actinopolyspora xinjiangensis</name>
    <dbReference type="NCBI Taxonomy" id="405564"/>
    <lineage>
        <taxon>Bacteria</taxon>
        <taxon>Bacillati</taxon>
        <taxon>Actinomycetota</taxon>
        <taxon>Actinomycetes</taxon>
        <taxon>Actinopolysporales</taxon>
        <taxon>Actinopolysporaceae</taxon>
        <taxon>Actinopolyspora</taxon>
    </lineage>
</organism>
<reference evidence="3" key="1">
    <citation type="submission" date="2016-10" db="EMBL/GenBank/DDBJ databases">
        <authorList>
            <person name="Varghese N."/>
            <person name="Submissions S."/>
        </authorList>
    </citation>
    <scope>NUCLEOTIDE SEQUENCE [LARGE SCALE GENOMIC DNA]</scope>
    <source>
        <strain evidence="3">DSM 46732</strain>
    </source>
</reference>
<evidence type="ECO:0000313" key="3">
    <source>
        <dbReference type="Proteomes" id="UP000199497"/>
    </source>
</evidence>
<feature type="region of interest" description="Disordered" evidence="1">
    <location>
        <begin position="41"/>
        <end position="67"/>
    </location>
</feature>
<gene>
    <name evidence="2" type="ORF">SAMN04487905_111182</name>
</gene>
<accession>A0A1H0WDA8</accession>
<name>A0A1H0WDA8_9ACTN</name>
<dbReference type="EMBL" id="FNJR01000011">
    <property type="protein sequence ID" value="SDP88296.1"/>
    <property type="molecule type" value="Genomic_DNA"/>
</dbReference>
<dbReference type="Proteomes" id="UP000199497">
    <property type="component" value="Unassembled WGS sequence"/>
</dbReference>
<sequence>MTFPTGSIFVGGRCELCHGSLRRYGLDPGRYRGGVAIDRARRARRRQTRRVAHARRTDGSGQTVTGVDGLFEAGSKYRLERAEWVAVAKEDDRETGAGPLDLASGRVRMRPRSGAGSRNRKSE</sequence>
<proteinExistence type="predicted"/>